<feature type="compositionally biased region" description="Basic and acidic residues" evidence="1">
    <location>
        <begin position="572"/>
        <end position="599"/>
    </location>
</feature>
<feature type="compositionally biased region" description="Basic and acidic residues" evidence="1">
    <location>
        <begin position="291"/>
        <end position="308"/>
    </location>
</feature>
<feature type="compositionally biased region" description="Low complexity" evidence="1">
    <location>
        <begin position="170"/>
        <end position="184"/>
    </location>
</feature>
<keyword evidence="4" id="KW-1185">Reference proteome</keyword>
<dbReference type="FunCoup" id="B3MGE7">
    <property type="interactions" value="13"/>
</dbReference>
<feature type="compositionally biased region" description="Acidic residues" evidence="1">
    <location>
        <begin position="612"/>
        <end position="629"/>
    </location>
</feature>
<proteinExistence type="predicted"/>
<name>B3MGE7_DROAN</name>
<feature type="compositionally biased region" description="Acidic residues" evidence="1">
    <location>
        <begin position="444"/>
        <end position="458"/>
    </location>
</feature>
<feature type="compositionally biased region" description="Acidic residues" evidence="1">
    <location>
        <begin position="309"/>
        <end position="318"/>
    </location>
</feature>
<dbReference type="eggNOG" id="ENOG502SF1H">
    <property type="taxonomic scope" value="Eukaryota"/>
</dbReference>
<dbReference type="Pfam" id="PF15862">
    <property type="entry name" value="Coilin_N"/>
    <property type="match status" value="1"/>
</dbReference>
<feature type="compositionally biased region" description="Polar residues" evidence="1">
    <location>
        <begin position="124"/>
        <end position="137"/>
    </location>
</feature>
<dbReference type="OrthoDB" id="74813at2759"/>
<evidence type="ECO:0000313" key="4">
    <source>
        <dbReference type="Proteomes" id="UP000007801"/>
    </source>
</evidence>
<dbReference type="Proteomes" id="UP000007801">
    <property type="component" value="Unassembled WGS sequence"/>
</dbReference>
<dbReference type="EMBL" id="CH902619">
    <property type="protein sequence ID" value="EDV37850.1"/>
    <property type="molecule type" value="Genomic_DNA"/>
</dbReference>
<evidence type="ECO:0000313" key="3">
    <source>
        <dbReference type="EMBL" id="EDV37850.1"/>
    </source>
</evidence>
<feature type="region of interest" description="Disordered" evidence="1">
    <location>
        <begin position="92"/>
        <end position="145"/>
    </location>
</feature>
<sequence length="802" mass="89977">MNNFSMKLDLSNFFSDQRSQALVLIKSEWNNIKDVQDHIQSLFELKGISLLTEDGCFLPARESIEVLRVAKGLKAFRFEVVDEDSFLAPAPVSKTSKKRKNRSGEGEVSSHSTPCRPLKRSKSKITNISDNAATTEPNFEAETPEITEEQCEVVHPPLVIEFSSDLSANSVSHSQEDSSLSQSLKQHGRKSSRNSKKRSKKTIVSTEEMDLEQSFSEESQETIFRAPLLELDSNTPRIFELPPKKNAIEILENITIQTPIKILDPPLNLRVTNAEEQEKSELEILASEDSPLSKDLVEKEAIDNKDELPQEPDSDGEEIPLSKIKVASQESQKKKQLEKCEENKPEEKKSRKKVEKPAESKEENKSEARTSECVEEKKSGARTSESDEEKKSEARTSESNEEKKAEAKKSESEEEKKAKARKLGSDEEKKSEAKKSLAKQLDGESSEEDVLENASEDQLETRTKKSKSEEEKKAKARKLESKEEKNAKAKKFSAKQLDGESSEEDVLENASEDELETRTKKSKSEEEKKAKARKLESKEEKNAKAKKFSAKQLDGESSEEDVLENASEDELETRTKKSKSEEEKKAKARKLESKEEKNAKAKKFLAKQLDGESSEEDVLENASEDELETSTETKKNQKTITDKNAKDSIKEKSIVCDESSNSDSDDDVMVVDDTIDDSDSDVEAVPITEDEPAPESEIISDLLSSAKNLNSLPVRGDTIVFKVPKIKGKVSSGYTEYIAAQCKYINRRTKVLTVDILSSPTSLKRVLRQYANNFDDSNDRIQSININYSDLGEAKLVISTVD</sequence>
<feature type="compositionally biased region" description="Acidic residues" evidence="1">
    <location>
        <begin position="500"/>
        <end position="515"/>
    </location>
</feature>
<dbReference type="InParanoid" id="B3MGE7"/>
<feature type="compositionally biased region" description="Basic residues" evidence="1">
    <location>
        <begin position="186"/>
        <end position="201"/>
    </location>
</feature>
<feature type="region of interest" description="Disordered" evidence="1">
    <location>
        <begin position="285"/>
        <end position="669"/>
    </location>
</feature>
<dbReference type="AlphaFoldDB" id="B3MGE7"/>
<dbReference type="HOGENOM" id="CLU_351002_0_0_1"/>
<evidence type="ECO:0000259" key="2">
    <source>
        <dbReference type="Pfam" id="PF15862"/>
    </source>
</evidence>
<dbReference type="STRING" id="7217.B3MGE7"/>
<evidence type="ECO:0000256" key="1">
    <source>
        <dbReference type="SAM" id="MobiDB-lite"/>
    </source>
</evidence>
<dbReference type="OMA" id="IKDVQDH"/>
<organism evidence="3 4">
    <name type="scientific">Drosophila ananassae</name>
    <name type="common">Fruit fly</name>
    <dbReference type="NCBI Taxonomy" id="7217"/>
    <lineage>
        <taxon>Eukaryota</taxon>
        <taxon>Metazoa</taxon>
        <taxon>Ecdysozoa</taxon>
        <taxon>Arthropoda</taxon>
        <taxon>Hexapoda</taxon>
        <taxon>Insecta</taxon>
        <taxon>Pterygota</taxon>
        <taxon>Neoptera</taxon>
        <taxon>Endopterygota</taxon>
        <taxon>Diptera</taxon>
        <taxon>Brachycera</taxon>
        <taxon>Muscomorpha</taxon>
        <taxon>Ephydroidea</taxon>
        <taxon>Drosophilidae</taxon>
        <taxon>Drosophila</taxon>
        <taxon>Sophophora</taxon>
    </lineage>
</organism>
<feature type="region of interest" description="Disordered" evidence="1">
    <location>
        <begin position="170"/>
        <end position="218"/>
    </location>
</feature>
<protein>
    <recommendedName>
        <fullName evidence="2">Coilin N-terminal domain-containing protein</fullName>
    </recommendedName>
</protein>
<feature type="compositionally biased region" description="Basic and acidic residues" evidence="1">
    <location>
        <begin position="631"/>
        <end position="655"/>
    </location>
</feature>
<feature type="domain" description="Coilin N-terminal" evidence="2">
    <location>
        <begin position="8"/>
        <end position="124"/>
    </location>
</feature>
<feature type="compositionally biased region" description="Basic and acidic residues" evidence="1">
    <location>
        <begin position="516"/>
        <end position="543"/>
    </location>
</feature>
<feature type="compositionally biased region" description="Acidic residues" evidence="1">
    <location>
        <begin position="556"/>
        <end position="571"/>
    </location>
</feature>
<dbReference type="GeneID" id="6494075"/>
<dbReference type="InterPro" id="IPR031722">
    <property type="entry name" value="Coilin_N"/>
</dbReference>
<feature type="compositionally biased region" description="Basic and acidic residues" evidence="1">
    <location>
        <begin position="331"/>
        <end position="435"/>
    </location>
</feature>
<accession>B3MGE7</accession>
<gene>
    <name evidence="3" type="primary">Dana\GF11211</name>
    <name evidence="3" type="synonym">dana_GLEANR_11279</name>
    <name evidence="3" type="ORF">GF11211</name>
</gene>
<reference evidence="3 4" key="1">
    <citation type="journal article" date="2007" name="Nature">
        <title>Evolution of genes and genomes on the Drosophila phylogeny.</title>
        <authorList>
            <consortium name="Drosophila 12 Genomes Consortium"/>
            <person name="Clark A.G."/>
            <person name="Eisen M.B."/>
            <person name="Smith D.R."/>
            <person name="Bergman C.M."/>
            <person name="Oliver B."/>
            <person name="Markow T.A."/>
            <person name="Kaufman T.C."/>
            <person name="Kellis M."/>
            <person name="Gelbart W."/>
            <person name="Iyer V.N."/>
            <person name="Pollard D.A."/>
            <person name="Sackton T.B."/>
            <person name="Larracuente A.M."/>
            <person name="Singh N.D."/>
            <person name="Abad J.P."/>
            <person name="Abt D.N."/>
            <person name="Adryan B."/>
            <person name="Aguade M."/>
            <person name="Akashi H."/>
            <person name="Anderson W.W."/>
            <person name="Aquadro C.F."/>
            <person name="Ardell D.H."/>
            <person name="Arguello R."/>
            <person name="Artieri C.G."/>
            <person name="Barbash D.A."/>
            <person name="Barker D."/>
            <person name="Barsanti P."/>
            <person name="Batterham P."/>
            <person name="Batzoglou S."/>
            <person name="Begun D."/>
            <person name="Bhutkar A."/>
            <person name="Blanco E."/>
            <person name="Bosak S.A."/>
            <person name="Bradley R.K."/>
            <person name="Brand A.D."/>
            <person name="Brent M.R."/>
            <person name="Brooks A.N."/>
            <person name="Brown R.H."/>
            <person name="Butlin R.K."/>
            <person name="Caggese C."/>
            <person name="Calvi B.R."/>
            <person name="Bernardo de Carvalho A."/>
            <person name="Caspi A."/>
            <person name="Castrezana S."/>
            <person name="Celniker S.E."/>
            <person name="Chang J.L."/>
            <person name="Chapple C."/>
            <person name="Chatterji S."/>
            <person name="Chinwalla A."/>
            <person name="Civetta A."/>
            <person name="Clifton S.W."/>
            <person name="Comeron J.M."/>
            <person name="Costello J.C."/>
            <person name="Coyne J.A."/>
            <person name="Daub J."/>
            <person name="David R.G."/>
            <person name="Delcher A.L."/>
            <person name="Delehaunty K."/>
            <person name="Do C.B."/>
            <person name="Ebling H."/>
            <person name="Edwards K."/>
            <person name="Eickbush T."/>
            <person name="Evans J.D."/>
            <person name="Filipski A."/>
            <person name="Findeiss S."/>
            <person name="Freyhult E."/>
            <person name="Fulton L."/>
            <person name="Fulton R."/>
            <person name="Garcia A.C."/>
            <person name="Gardiner A."/>
            <person name="Garfield D.A."/>
            <person name="Garvin B.E."/>
            <person name="Gibson G."/>
            <person name="Gilbert D."/>
            <person name="Gnerre S."/>
            <person name="Godfrey J."/>
            <person name="Good R."/>
            <person name="Gotea V."/>
            <person name="Gravely B."/>
            <person name="Greenberg A.J."/>
            <person name="Griffiths-Jones S."/>
            <person name="Gross S."/>
            <person name="Guigo R."/>
            <person name="Gustafson E.A."/>
            <person name="Haerty W."/>
            <person name="Hahn M.W."/>
            <person name="Halligan D.L."/>
            <person name="Halpern A.L."/>
            <person name="Halter G.M."/>
            <person name="Han M.V."/>
            <person name="Heger A."/>
            <person name="Hillier L."/>
            <person name="Hinrichs A.S."/>
            <person name="Holmes I."/>
            <person name="Hoskins R.A."/>
            <person name="Hubisz M.J."/>
            <person name="Hultmark D."/>
            <person name="Huntley M.A."/>
            <person name="Jaffe D.B."/>
            <person name="Jagadeeshan S."/>
            <person name="Jeck W.R."/>
            <person name="Johnson J."/>
            <person name="Jones C.D."/>
            <person name="Jordan W.C."/>
            <person name="Karpen G.H."/>
            <person name="Kataoka E."/>
            <person name="Keightley P.D."/>
            <person name="Kheradpour P."/>
            <person name="Kirkness E.F."/>
            <person name="Koerich L.B."/>
            <person name="Kristiansen K."/>
            <person name="Kudrna D."/>
            <person name="Kulathinal R.J."/>
            <person name="Kumar S."/>
            <person name="Kwok R."/>
            <person name="Lander E."/>
            <person name="Langley C.H."/>
            <person name="Lapoint R."/>
            <person name="Lazzaro B.P."/>
            <person name="Lee S.J."/>
            <person name="Levesque L."/>
            <person name="Li R."/>
            <person name="Lin C.F."/>
            <person name="Lin M.F."/>
            <person name="Lindblad-Toh K."/>
            <person name="Llopart A."/>
            <person name="Long M."/>
            <person name="Low L."/>
            <person name="Lozovsky E."/>
            <person name="Lu J."/>
            <person name="Luo M."/>
            <person name="Machado C.A."/>
            <person name="Makalowski W."/>
            <person name="Marzo M."/>
            <person name="Matsuda M."/>
            <person name="Matzkin L."/>
            <person name="McAllister B."/>
            <person name="McBride C.S."/>
            <person name="McKernan B."/>
            <person name="McKernan K."/>
            <person name="Mendez-Lago M."/>
            <person name="Minx P."/>
            <person name="Mollenhauer M.U."/>
            <person name="Montooth K."/>
            <person name="Mount S.M."/>
            <person name="Mu X."/>
            <person name="Myers E."/>
            <person name="Negre B."/>
            <person name="Newfeld S."/>
            <person name="Nielsen R."/>
            <person name="Noor M.A."/>
            <person name="O'Grady P."/>
            <person name="Pachter L."/>
            <person name="Papaceit M."/>
            <person name="Parisi M.J."/>
            <person name="Parisi M."/>
            <person name="Parts L."/>
            <person name="Pedersen J.S."/>
            <person name="Pesole G."/>
            <person name="Phillippy A.M."/>
            <person name="Ponting C.P."/>
            <person name="Pop M."/>
            <person name="Porcelli D."/>
            <person name="Powell J.R."/>
            <person name="Prohaska S."/>
            <person name="Pruitt K."/>
            <person name="Puig M."/>
            <person name="Quesneville H."/>
            <person name="Ram K.R."/>
            <person name="Rand D."/>
            <person name="Rasmussen M.D."/>
            <person name="Reed L.K."/>
            <person name="Reenan R."/>
            <person name="Reily A."/>
            <person name="Remington K.A."/>
            <person name="Rieger T.T."/>
            <person name="Ritchie M.G."/>
            <person name="Robin C."/>
            <person name="Rogers Y.H."/>
            <person name="Rohde C."/>
            <person name="Rozas J."/>
            <person name="Rubenfield M.J."/>
            <person name="Ruiz A."/>
            <person name="Russo S."/>
            <person name="Salzberg S.L."/>
            <person name="Sanchez-Gracia A."/>
            <person name="Saranga D.J."/>
            <person name="Sato H."/>
            <person name="Schaeffer S.W."/>
            <person name="Schatz M.C."/>
            <person name="Schlenke T."/>
            <person name="Schwartz R."/>
            <person name="Segarra C."/>
            <person name="Singh R.S."/>
            <person name="Sirot L."/>
            <person name="Sirota M."/>
            <person name="Sisneros N.B."/>
            <person name="Smith C.D."/>
            <person name="Smith T.F."/>
            <person name="Spieth J."/>
            <person name="Stage D.E."/>
            <person name="Stark A."/>
            <person name="Stephan W."/>
            <person name="Strausberg R.L."/>
            <person name="Strempel S."/>
            <person name="Sturgill D."/>
            <person name="Sutton G."/>
            <person name="Sutton G.G."/>
            <person name="Tao W."/>
            <person name="Teichmann S."/>
            <person name="Tobari Y.N."/>
            <person name="Tomimura Y."/>
            <person name="Tsolas J.M."/>
            <person name="Valente V.L."/>
            <person name="Venter E."/>
            <person name="Venter J.C."/>
            <person name="Vicario S."/>
            <person name="Vieira F.G."/>
            <person name="Vilella A.J."/>
            <person name="Villasante A."/>
            <person name="Walenz B."/>
            <person name="Wang J."/>
            <person name="Wasserman M."/>
            <person name="Watts T."/>
            <person name="Wilson D."/>
            <person name="Wilson R.K."/>
            <person name="Wing R.A."/>
            <person name="Wolfner M.F."/>
            <person name="Wong A."/>
            <person name="Wong G.K."/>
            <person name="Wu C.I."/>
            <person name="Wu G."/>
            <person name="Yamamoto D."/>
            <person name="Yang H.P."/>
            <person name="Yang S.P."/>
            <person name="Yorke J.A."/>
            <person name="Yoshida K."/>
            <person name="Zdobnov E."/>
            <person name="Zhang P."/>
            <person name="Zhang Y."/>
            <person name="Zimin A.V."/>
            <person name="Baldwin J."/>
            <person name="Abdouelleil A."/>
            <person name="Abdulkadir J."/>
            <person name="Abebe A."/>
            <person name="Abera B."/>
            <person name="Abreu J."/>
            <person name="Acer S.C."/>
            <person name="Aftuck L."/>
            <person name="Alexander A."/>
            <person name="An P."/>
            <person name="Anderson E."/>
            <person name="Anderson S."/>
            <person name="Arachi H."/>
            <person name="Azer M."/>
            <person name="Bachantsang P."/>
            <person name="Barry A."/>
            <person name="Bayul T."/>
            <person name="Berlin A."/>
            <person name="Bessette D."/>
            <person name="Bloom T."/>
            <person name="Blye J."/>
            <person name="Boguslavskiy L."/>
            <person name="Bonnet C."/>
            <person name="Boukhgalter B."/>
            <person name="Bourzgui I."/>
            <person name="Brown A."/>
            <person name="Cahill P."/>
            <person name="Channer S."/>
            <person name="Cheshatsang Y."/>
            <person name="Chuda L."/>
            <person name="Citroen M."/>
            <person name="Collymore A."/>
            <person name="Cooke P."/>
            <person name="Costello M."/>
            <person name="D'Aco K."/>
            <person name="Daza R."/>
            <person name="De Haan G."/>
            <person name="DeGray S."/>
            <person name="DeMaso C."/>
            <person name="Dhargay N."/>
            <person name="Dooley K."/>
            <person name="Dooley E."/>
            <person name="Doricent M."/>
            <person name="Dorje P."/>
            <person name="Dorjee K."/>
            <person name="Dupes A."/>
            <person name="Elong R."/>
            <person name="Falk J."/>
            <person name="Farina A."/>
            <person name="Faro S."/>
            <person name="Ferguson D."/>
            <person name="Fisher S."/>
            <person name="Foley C.D."/>
            <person name="Franke A."/>
            <person name="Friedrich D."/>
            <person name="Gadbois L."/>
            <person name="Gearin G."/>
            <person name="Gearin C.R."/>
            <person name="Giannoukos G."/>
            <person name="Goode T."/>
            <person name="Graham J."/>
            <person name="Grandbois E."/>
            <person name="Grewal S."/>
            <person name="Gyaltsen K."/>
            <person name="Hafez N."/>
            <person name="Hagos B."/>
            <person name="Hall J."/>
            <person name="Henson C."/>
            <person name="Hollinger A."/>
            <person name="Honan T."/>
            <person name="Huard M.D."/>
            <person name="Hughes L."/>
            <person name="Hurhula B."/>
            <person name="Husby M.E."/>
            <person name="Kamat A."/>
            <person name="Kanga B."/>
            <person name="Kashin S."/>
            <person name="Khazanovich D."/>
            <person name="Kisner P."/>
            <person name="Lance K."/>
            <person name="Lara M."/>
            <person name="Lee W."/>
            <person name="Lennon N."/>
            <person name="Letendre F."/>
            <person name="LeVine R."/>
            <person name="Lipovsky A."/>
            <person name="Liu X."/>
            <person name="Liu J."/>
            <person name="Liu S."/>
            <person name="Lokyitsang T."/>
            <person name="Lokyitsang Y."/>
            <person name="Lubonja R."/>
            <person name="Lui A."/>
            <person name="MacDonald P."/>
            <person name="Magnisalis V."/>
            <person name="Maru K."/>
            <person name="Matthews C."/>
            <person name="McCusker W."/>
            <person name="McDonough S."/>
            <person name="Mehta T."/>
            <person name="Meldrim J."/>
            <person name="Meneus L."/>
            <person name="Mihai O."/>
            <person name="Mihalev A."/>
            <person name="Mihova T."/>
            <person name="Mittelman R."/>
            <person name="Mlenga V."/>
            <person name="Montmayeur A."/>
            <person name="Mulrain L."/>
            <person name="Navidi A."/>
            <person name="Naylor J."/>
            <person name="Negash T."/>
            <person name="Nguyen T."/>
            <person name="Nguyen N."/>
            <person name="Nicol R."/>
            <person name="Norbu C."/>
            <person name="Norbu N."/>
            <person name="Novod N."/>
            <person name="O'Neill B."/>
            <person name="Osman S."/>
            <person name="Markiewicz E."/>
            <person name="Oyono O.L."/>
            <person name="Patti C."/>
            <person name="Phunkhang P."/>
            <person name="Pierre F."/>
            <person name="Priest M."/>
            <person name="Raghuraman S."/>
            <person name="Rege F."/>
            <person name="Reyes R."/>
            <person name="Rise C."/>
            <person name="Rogov P."/>
            <person name="Ross K."/>
            <person name="Ryan E."/>
            <person name="Settipalli S."/>
            <person name="Shea T."/>
            <person name="Sherpa N."/>
            <person name="Shi L."/>
            <person name="Shih D."/>
            <person name="Sparrow T."/>
            <person name="Spaulding J."/>
            <person name="Stalker J."/>
            <person name="Stange-Thomann N."/>
            <person name="Stavropoulos S."/>
            <person name="Stone C."/>
            <person name="Strader C."/>
            <person name="Tesfaye S."/>
            <person name="Thomson T."/>
            <person name="Thoulutsang Y."/>
            <person name="Thoulutsang D."/>
            <person name="Topham K."/>
            <person name="Topping I."/>
            <person name="Tsamla T."/>
            <person name="Vassiliev H."/>
            <person name="Vo A."/>
            <person name="Wangchuk T."/>
            <person name="Wangdi T."/>
            <person name="Weiand M."/>
            <person name="Wilkinson J."/>
            <person name="Wilson A."/>
            <person name="Yadav S."/>
            <person name="Young G."/>
            <person name="Yu Q."/>
            <person name="Zembek L."/>
            <person name="Zhong D."/>
            <person name="Zimmer A."/>
            <person name="Zwirko Z."/>
            <person name="Jaffe D.B."/>
            <person name="Alvarez P."/>
            <person name="Brockman W."/>
            <person name="Butler J."/>
            <person name="Chin C."/>
            <person name="Gnerre S."/>
            <person name="Grabherr M."/>
            <person name="Kleber M."/>
            <person name="Mauceli E."/>
            <person name="MacCallum I."/>
        </authorList>
    </citation>
    <scope>NUCLEOTIDE SEQUENCE [LARGE SCALE GENOMIC DNA]</scope>
    <source>
        <strain evidence="4">Tucson 14024-0371.13</strain>
    </source>
</reference>
<dbReference type="KEGG" id="dan:6494075"/>
<feature type="compositionally biased region" description="Basic and acidic residues" evidence="1">
    <location>
        <begin position="459"/>
        <end position="487"/>
    </location>
</feature>